<accession>A0A834YGY3</accession>
<dbReference type="InterPro" id="IPR052831">
    <property type="entry name" value="Apoptosis_promoter"/>
</dbReference>
<comment type="caution">
    <text evidence="3">The sequence shown here is derived from an EMBL/GenBank/DDBJ whole genome shotgun (WGS) entry which is preliminary data.</text>
</comment>
<keyword evidence="1" id="KW-0175">Coiled coil</keyword>
<dbReference type="InterPro" id="IPR031974">
    <property type="entry name" value="PDCD7"/>
</dbReference>
<dbReference type="AlphaFoldDB" id="A0A834YGY3"/>
<keyword evidence="4" id="KW-1185">Reference proteome</keyword>
<dbReference type="EMBL" id="JABCRI010000022">
    <property type="protein sequence ID" value="KAF8379622.1"/>
    <property type="molecule type" value="Genomic_DNA"/>
</dbReference>
<dbReference type="OrthoDB" id="2289628at2759"/>
<evidence type="ECO:0000313" key="4">
    <source>
        <dbReference type="Proteomes" id="UP000655225"/>
    </source>
</evidence>
<evidence type="ECO:0000256" key="2">
    <source>
        <dbReference type="SAM" id="MobiDB-lite"/>
    </source>
</evidence>
<feature type="compositionally biased region" description="Basic and acidic residues" evidence="2">
    <location>
        <begin position="274"/>
        <end position="286"/>
    </location>
</feature>
<name>A0A834YGY3_TETSI</name>
<dbReference type="GO" id="GO:0005689">
    <property type="term" value="C:U12-type spliceosomal complex"/>
    <property type="evidence" value="ECO:0007669"/>
    <property type="project" value="TreeGrafter"/>
</dbReference>
<protein>
    <recommendedName>
        <fullName evidence="5">Programmed cell death protein 7</fullName>
    </recommendedName>
</protein>
<proteinExistence type="predicted"/>
<gene>
    <name evidence="3" type="ORF">HHK36_029063</name>
</gene>
<feature type="coiled-coil region" evidence="1">
    <location>
        <begin position="163"/>
        <end position="213"/>
    </location>
</feature>
<evidence type="ECO:0008006" key="5">
    <source>
        <dbReference type="Google" id="ProtNLM"/>
    </source>
</evidence>
<dbReference type="Proteomes" id="UP000655225">
    <property type="component" value="Unassembled WGS sequence"/>
</dbReference>
<evidence type="ECO:0000313" key="3">
    <source>
        <dbReference type="EMBL" id="KAF8379622.1"/>
    </source>
</evidence>
<sequence length="446" mass="50126">MNPMPFTSGAPPPWFPILQAVPPMSSSFWEATNVHDRLRDFQDTIDLAKAVQKELEMMILMKETIGSGEDVDKASLDASVNRLSKLIKEKRINLKSQESLSMEAANSLISTLKGQLEPFNVLTSQTNSWEEKSAAFKLANKIQKSKRNKRWRKKKRKCIAEMLSKERERFDQADQEADEWRTREIAKDIAKRKMEKMKEIAKLKANEERQRLESEGVCIMRFPDVGLVHSYGHFLPEEDDKFLERVRAAVEEEERQAIATAGPDAAKDAIATAEESRKTTQRRILDSEDVISNHGTEKVTQDQLTQSEDKRDSSTAADLISDKRGSEGQGNGGAYDSVASLPIEFYHYYHGSNTDLGTLIEVRRTWDAYIRPGGSRIPAHWVQPPAPVNEVWASYLVLTDRCSSFLDFGDLLGFPLYLPGLLIEGGRSIGSSSQGIQFGPLEGAKS</sequence>
<dbReference type="Pfam" id="PF16021">
    <property type="entry name" value="PDCD7"/>
    <property type="match status" value="1"/>
</dbReference>
<dbReference type="PANTHER" id="PTHR48190:SF2">
    <property type="entry name" value="PROGRAMMED CELL DEATH PROTEIN 7"/>
    <property type="match status" value="1"/>
</dbReference>
<reference evidence="3 4" key="1">
    <citation type="submission" date="2020-04" db="EMBL/GenBank/DDBJ databases">
        <title>Plant Genome Project.</title>
        <authorList>
            <person name="Zhang R.-G."/>
        </authorList>
    </citation>
    <scope>NUCLEOTIDE SEQUENCE [LARGE SCALE GENOMIC DNA]</scope>
    <source>
        <strain evidence="3">YNK0</strain>
        <tissue evidence="3">Leaf</tissue>
    </source>
</reference>
<feature type="region of interest" description="Disordered" evidence="2">
    <location>
        <begin position="273"/>
        <end position="333"/>
    </location>
</feature>
<organism evidence="3 4">
    <name type="scientific">Tetracentron sinense</name>
    <name type="common">Spur-leaf</name>
    <dbReference type="NCBI Taxonomy" id="13715"/>
    <lineage>
        <taxon>Eukaryota</taxon>
        <taxon>Viridiplantae</taxon>
        <taxon>Streptophyta</taxon>
        <taxon>Embryophyta</taxon>
        <taxon>Tracheophyta</taxon>
        <taxon>Spermatophyta</taxon>
        <taxon>Magnoliopsida</taxon>
        <taxon>Trochodendrales</taxon>
        <taxon>Trochodendraceae</taxon>
        <taxon>Tetracentron</taxon>
    </lineage>
</organism>
<evidence type="ECO:0000256" key="1">
    <source>
        <dbReference type="SAM" id="Coils"/>
    </source>
</evidence>
<dbReference type="PANTHER" id="PTHR48190">
    <property type="entry name" value="PROGRAMMED CELL DEATH PROTEIN 7"/>
    <property type="match status" value="1"/>
</dbReference>
<dbReference type="OMA" id="TSFWQRD"/>